<feature type="chain" id="PRO_5044757251" evidence="2">
    <location>
        <begin position="21"/>
        <end position="330"/>
    </location>
</feature>
<feature type="signal peptide" evidence="2">
    <location>
        <begin position="1"/>
        <end position="20"/>
    </location>
</feature>
<evidence type="ECO:0000313" key="4">
    <source>
        <dbReference type="Proteomes" id="UP001530400"/>
    </source>
</evidence>
<accession>A0ABD3P574</accession>
<evidence type="ECO:0000256" key="2">
    <source>
        <dbReference type="SAM" id="SignalP"/>
    </source>
</evidence>
<proteinExistence type="predicted"/>
<gene>
    <name evidence="3" type="ORF">ACHAWO_002594</name>
</gene>
<keyword evidence="4" id="KW-1185">Reference proteome</keyword>
<name>A0ABD3P574_9STRA</name>
<evidence type="ECO:0000256" key="1">
    <source>
        <dbReference type="SAM" id="MobiDB-lite"/>
    </source>
</evidence>
<dbReference type="AlphaFoldDB" id="A0ABD3P574"/>
<sequence length="330" mass="36958">MKYTAILTPLLLTSSSIATARKSPSISSSTSRTPLQFASPLQSFTIFDKSSSGSSSPRSKFLPRLRAGLLGERRAREVVNNELRSYSSSTSSSDGGWAEHSAQQEELRKKAIDKKIERGYDEATRIYDRKLAARLAAASSTADKNKSKSLYQLVGVINTNKSNKKEVTWYARPKPYNSNWNIRLIHVNRDAVLRDLFVKGKIDLFGGYRNQGMGVSGGDSGEDKVGVEGRKPRVLGEYTVKERSWRTLWNFSPIRFFTTSSGSYHRERRLTPGIYTDGSTVYETVYRYRDGKNGMKPLGSLEKYLEKGDNDVEGILKRLAEGVPDVVIEK</sequence>
<organism evidence="3 4">
    <name type="scientific">Cyclotella atomus</name>
    <dbReference type="NCBI Taxonomy" id="382360"/>
    <lineage>
        <taxon>Eukaryota</taxon>
        <taxon>Sar</taxon>
        <taxon>Stramenopiles</taxon>
        <taxon>Ochrophyta</taxon>
        <taxon>Bacillariophyta</taxon>
        <taxon>Coscinodiscophyceae</taxon>
        <taxon>Thalassiosirophycidae</taxon>
        <taxon>Stephanodiscales</taxon>
        <taxon>Stephanodiscaceae</taxon>
        <taxon>Cyclotella</taxon>
    </lineage>
</organism>
<protein>
    <submittedName>
        <fullName evidence="3">Uncharacterized protein</fullName>
    </submittedName>
</protein>
<evidence type="ECO:0000313" key="3">
    <source>
        <dbReference type="EMBL" id="KAL3782669.1"/>
    </source>
</evidence>
<keyword evidence="2" id="KW-0732">Signal</keyword>
<comment type="caution">
    <text evidence="3">The sequence shown here is derived from an EMBL/GenBank/DDBJ whole genome shotgun (WGS) entry which is preliminary data.</text>
</comment>
<dbReference type="EMBL" id="JALLPJ020000798">
    <property type="protein sequence ID" value="KAL3782669.1"/>
    <property type="molecule type" value="Genomic_DNA"/>
</dbReference>
<reference evidence="3 4" key="1">
    <citation type="submission" date="2024-10" db="EMBL/GenBank/DDBJ databases">
        <title>Updated reference genomes for cyclostephanoid diatoms.</title>
        <authorList>
            <person name="Roberts W.R."/>
            <person name="Alverson A.J."/>
        </authorList>
    </citation>
    <scope>NUCLEOTIDE SEQUENCE [LARGE SCALE GENOMIC DNA]</scope>
    <source>
        <strain evidence="3 4">AJA010-31</strain>
    </source>
</reference>
<dbReference type="Proteomes" id="UP001530400">
    <property type="component" value="Unassembled WGS sequence"/>
</dbReference>
<feature type="region of interest" description="Disordered" evidence="1">
    <location>
        <begin position="81"/>
        <end position="102"/>
    </location>
</feature>